<dbReference type="SUPFAM" id="SSF52518">
    <property type="entry name" value="Thiamin diphosphate-binding fold (THDP-binding)"/>
    <property type="match status" value="2"/>
</dbReference>
<gene>
    <name evidence="3" type="ORF">PPSIR1_38951</name>
</gene>
<dbReference type="GO" id="GO:0016491">
    <property type="term" value="F:oxidoreductase activity"/>
    <property type="evidence" value="ECO:0007669"/>
    <property type="project" value="UniProtKB-KW"/>
</dbReference>
<dbReference type="STRING" id="391625.PPSIR1_38951"/>
<keyword evidence="4" id="KW-1185">Reference proteome</keyword>
<dbReference type="RefSeq" id="WP_006975781.1">
    <property type="nucleotide sequence ID" value="NZ_ABCS01000105.1"/>
</dbReference>
<organism evidence="3 4">
    <name type="scientific">Plesiocystis pacifica SIR-1</name>
    <dbReference type="NCBI Taxonomy" id="391625"/>
    <lineage>
        <taxon>Bacteria</taxon>
        <taxon>Pseudomonadati</taxon>
        <taxon>Myxococcota</taxon>
        <taxon>Polyangia</taxon>
        <taxon>Nannocystales</taxon>
        <taxon>Nannocystaceae</taxon>
        <taxon>Plesiocystis</taxon>
    </lineage>
</organism>
<dbReference type="AlphaFoldDB" id="A6GGE1"/>
<dbReference type="Proteomes" id="UP000005801">
    <property type="component" value="Unassembled WGS sequence"/>
</dbReference>
<dbReference type="CDD" id="cd07034">
    <property type="entry name" value="TPP_PYR_PFOR_IOR-alpha_like"/>
    <property type="match status" value="1"/>
</dbReference>
<accession>A6GGE1</accession>
<keyword evidence="1" id="KW-0560">Oxidoreductase</keyword>
<evidence type="ECO:0000259" key="2">
    <source>
        <dbReference type="Pfam" id="PF02775"/>
    </source>
</evidence>
<evidence type="ECO:0000256" key="1">
    <source>
        <dbReference type="ARBA" id="ARBA00023002"/>
    </source>
</evidence>
<evidence type="ECO:0000313" key="3">
    <source>
        <dbReference type="EMBL" id="EDM75062.1"/>
    </source>
</evidence>
<dbReference type="OrthoDB" id="9804603at2"/>
<dbReference type="InterPro" id="IPR002880">
    <property type="entry name" value="Pyrv_Fd/Flavodoxin_OxRdtase_N"/>
</dbReference>
<dbReference type="GO" id="GO:0030976">
    <property type="term" value="F:thiamine pyrophosphate binding"/>
    <property type="evidence" value="ECO:0007669"/>
    <property type="project" value="InterPro"/>
</dbReference>
<keyword evidence="3" id="KW-0670">Pyruvate</keyword>
<dbReference type="eggNOG" id="COG4231">
    <property type="taxonomic scope" value="Bacteria"/>
</dbReference>
<protein>
    <submittedName>
        <fullName evidence="3">Indolepyruvate ferredoxin oxidoreductase, alpha subunit, putative</fullName>
    </submittedName>
</protein>
<evidence type="ECO:0000313" key="4">
    <source>
        <dbReference type="Proteomes" id="UP000005801"/>
    </source>
</evidence>
<name>A6GGE1_9BACT</name>
<feature type="domain" description="Thiamine pyrophosphate enzyme TPP-binding" evidence="2">
    <location>
        <begin position="446"/>
        <end position="519"/>
    </location>
</feature>
<dbReference type="EMBL" id="ABCS01000105">
    <property type="protein sequence ID" value="EDM75062.1"/>
    <property type="molecule type" value="Genomic_DNA"/>
</dbReference>
<dbReference type="InterPro" id="IPR011766">
    <property type="entry name" value="TPP_enzyme_TPP-bd"/>
</dbReference>
<dbReference type="InterPro" id="IPR029061">
    <property type="entry name" value="THDP-binding"/>
</dbReference>
<dbReference type="GO" id="GO:0044281">
    <property type="term" value="P:small molecule metabolic process"/>
    <property type="evidence" value="ECO:0007669"/>
    <property type="project" value="UniProtKB-ARBA"/>
</dbReference>
<dbReference type="Pfam" id="PF02775">
    <property type="entry name" value="TPP_enzyme_C"/>
    <property type="match status" value="1"/>
</dbReference>
<comment type="caution">
    <text evidence="3">The sequence shown here is derived from an EMBL/GenBank/DDBJ whole genome shotgun (WGS) entry which is preliminary data.</text>
</comment>
<reference evidence="3 4" key="1">
    <citation type="submission" date="2007-06" db="EMBL/GenBank/DDBJ databases">
        <authorList>
            <person name="Shimkets L."/>
            <person name="Ferriera S."/>
            <person name="Johnson J."/>
            <person name="Kravitz S."/>
            <person name="Beeson K."/>
            <person name="Sutton G."/>
            <person name="Rogers Y.-H."/>
            <person name="Friedman R."/>
            <person name="Frazier M."/>
            <person name="Venter J.C."/>
        </authorList>
    </citation>
    <scope>NUCLEOTIDE SEQUENCE [LARGE SCALE GENOMIC DNA]</scope>
    <source>
        <strain evidence="3 4">SIR-1</strain>
    </source>
</reference>
<dbReference type="Gene3D" id="3.40.50.970">
    <property type="match status" value="2"/>
</dbReference>
<sequence length="564" mass="59051">MDAKHDEAIEGAGEAFAAALRAGGIEFATAFPGSPTTSLAQRLEADGARWGVEFRWAINENVALSQAFGAAMGGRGAAALMKHVGVNVAADALHAMGVVHGLPAPLLLIEGADAKPGSSQSAQDNRSLYASSPQLLVIAPTTVAEIVEQVQAACEISRRAGMLVVVRGDARCFAAKGRAALAGPGAAAPPPYPAWPERGRSLSTSARTYGAHLERRAEVLARLTPWVDAQVRCWGWTPEASAAEESLHLGLVVAAHLGAPIAEAARARELPGLRLGLEHPLPAAPILALARRVRELVVLEECTPTLELQVRALLHREGLDTRVVGRAELGDRRPIGRLVGAPLDAVLDHAQRRCPPGLRRRGPETRPGPSPELAAALDGLPAHILDAEAQLDVDRPASGFPDADPRKALFSVLRELGGARPVFIATDPGITGVLALADHGCDVKMHMGGAVAMAAGWSRARPEGLAVCVLGDTNLPHSEWLGLLDAIDHGDDLLIVVADNGASEMTQNIVTPRLEAARARASLEAAGLPCQLARASLDPSDAWAENLRALAEGAGPRLLWLDLS</sequence>
<proteinExistence type="predicted"/>